<sequence>MIRDAITDLAALVPGLAGRRLLVLGDLTLDEYLYGKATRLSREAPIPVLELRRREVILGGAANPARNIVALGSQAMLVGIIGADPEGAQLHELVEAHAIDGTGLLTSATRPTTRKTRILADEAPRLPQQVARLDRLDRIPLHAEEEAQVLALLEQAIPHHDAVICSDYQLGLLTPRIVGQVRSLCEAHGTTFCVDAQGNSHYYAGADLFRCNNREAEAALGYALGTESDFARGLHQLRISLGAKLVIVTRGPDGLALEGEGLAYHHIPAARVSEVYDTTGAGDTFIAVATLALSAGYPPLAMAQLANTAAALVVRRYGNAVVTPDELRNALGSAA</sequence>
<evidence type="ECO:0000313" key="5">
    <source>
        <dbReference type="Proteomes" id="UP000220922"/>
    </source>
</evidence>
<protein>
    <submittedName>
        <fullName evidence="4">Ribokinase</fullName>
    </submittedName>
</protein>
<dbReference type="EMBL" id="LYXE01000021">
    <property type="protein sequence ID" value="PDW00952.1"/>
    <property type="molecule type" value="Genomic_DNA"/>
</dbReference>
<dbReference type="InterPro" id="IPR011913">
    <property type="entry name" value="RfaE_dom_I"/>
</dbReference>
<dbReference type="GO" id="GO:0016773">
    <property type="term" value="F:phosphotransferase activity, alcohol group as acceptor"/>
    <property type="evidence" value="ECO:0007669"/>
    <property type="project" value="InterPro"/>
</dbReference>
<dbReference type="AlphaFoldDB" id="A0A2H3KR48"/>
<keyword evidence="1" id="KW-0808">Transferase</keyword>
<dbReference type="PROSITE" id="PS00583">
    <property type="entry name" value="PFKB_KINASES_1"/>
    <property type="match status" value="1"/>
</dbReference>
<evidence type="ECO:0000313" key="4">
    <source>
        <dbReference type="EMBL" id="PDW00952.1"/>
    </source>
</evidence>
<dbReference type="Proteomes" id="UP000220922">
    <property type="component" value="Unassembled WGS sequence"/>
</dbReference>
<name>A0A2H3KR48_9CHLR</name>
<keyword evidence="5" id="KW-1185">Reference proteome</keyword>
<dbReference type="Gene3D" id="3.40.1190.20">
    <property type="match status" value="1"/>
</dbReference>
<dbReference type="CDD" id="cd01172">
    <property type="entry name" value="RfaE_like"/>
    <property type="match status" value="1"/>
</dbReference>
<dbReference type="PANTHER" id="PTHR46969">
    <property type="entry name" value="BIFUNCTIONAL PROTEIN HLDE"/>
    <property type="match status" value="1"/>
</dbReference>
<dbReference type="SUPFAM" id="SSF53613">
    <property type="entry name" value="Ribokinase-like"/>
    <property type="match status" value="1"/>
</dbReference>
<dbReference type="RefSeq" id="WP_097650647.1">
    <property type="nucleotide sequence ID" value="NZ_LYXE01000021.1"/>
</dbReference>
<organism evidence="4 5">
    <name type="scientific">Candidatus Chloroploca asiatica</name>
    <dbReference type="NCBI Taxonomy" id="1506545"/>
    <lineage>
        <taxon>Bacteria</taxon>
        <taxon>Bacillati</taxon>
        <taxon>Chloroflexota</taxon>
        <taxon>Chloroflexia</taxon>
        <taxon>Chloroflexales</taxon>
        <taxon>Chloroflexineae</taxon>
        <taxon>Oscillochloridaceae</taxon>
        <taxon>Candidatus Chloroploca</taxon>
    </lineage>
</organism>
<gene>
    <name evidence="4" type="ORF">A9Q02_21430</name>
</gene>
<accession>A0A2H3KR48</accession>
<dbReference type="InterPro" id="IPR011611">
    <property type="entry name" value="PfkB_dom"/>
</dbReference>
<feature type="domain" description="Carbohydrate kinase PfkB" evidence="3">
    <location>
        <begin position="32"/>
        <end position="321"/>
    </location>
</feature>
<dbReference type="InterPro" id="IPR002173">
    <property type="entry name" value="Carboh/pur_kinase_PfkB_CS"/>
</dbReference>
<dbReference type="GO" id="GO:0005829">
    <property type="term" value="C:cytosol"/>
    <property type="evidence" value="ECO:0007669"/>
    <property type="project" value="TreeGrafter"/>
</dbReference>
<reference evidence="4 5" key="1">
    <citation type="submission" date="2016-05" db="EMBL/GenBank/DDBJ databases">
        <authorList>
            <person name="Lavstsen T."/>
            <person name="Jespersen J.S."/>
        </authorList>
    </citation>
    <scope>NUCLEOTIDE SEQUENCE [LARGE SCALE GENOMIC DNA]</scope>
    <source>
        <strain evidence="4 5">B7-9</strain>
    </source>
</reference>
<comment type="caution">
    <text evidence="4">The sequence shown here is derived from an EMBL/GenBank/DDBJ whole genome shotgun (WGS) entry which is preliminary data.</text>
</comment>
<dbReference type="OrthoDB" id="9802794at2"/>
<evidence type="ECO:0000259" key="3">
    <source>
        <dbReference type="Pfam" id="PF00294"/>
    </source>
</evidence>
<dbReference type="InterPro" id="IPR029056">
    <property type="entry name" value="Ribokinase-like"/>
</dbReference>
<keyword evidence="2 4" id="KW-0418">Kinase</keyword>
<evidence type="ECO:0000256" key="2">
    <source>
        <dbReference type="ARBA" id="ARBA00022777"/>
    </source>
</evidence>
<dbReference type="GO" id="GO:0033786">
    <property type="term" value="F:heptose-1-phosphate adenylyltransferase activity"/>
    <property type="evidence" value="ECO:0007669"/>
    <property type="project" value="TreeGrafter"/>
</dbReference>
<dbReference type="Pfam" id="PF00294">
    <property type="entry name" value="PfkB"/>
    <property type="match status" value="1"/>
</dbReference>
<proteinExistence type="predicted"/>
<dbReference type="PANTHER" id="PTHR46969:SF1">
    <property type="entry name" value="BIFUNCTIONAL PROTEIN HLDE"/>
    <property type="match status" value="1"/>
</dbReference>
<dbReference type="GO" id="GO:0033785">
    <property type="term" value="F:heptose 7-phosphate kinase activity"/>
    <property type="evidence" value="ECO:0007669"/>
    <property type="project" value="TreeGrafter"/>
</dbReference>
<evidence type="ECO:0000256" key="1">
    <source>
        <dbReference type="ARBA" id="ARBA00022679"/>
    </source>
</evidence>